<reference evidence="1 2" key="1">
    <citation type="submission" date="2018-06" db="EMBL/GenBank/DDBJ databases">
        <title>Extensive metabolic versatility and redundancy in microbially diverse, dynamic hydrothermal sediments.</title>
        <authorList>
            <person name="Dombrowski N."/>
            <person name="Teske A."/>
            <person name="Baker B.J."/>
        </authorList>
    </citation>
    <scope>NUCLEOTIDE SEQUENCE [LARGE SCALE GENOMIC DNA]</scope>
    <source>
        <strain evidence="1">B66_G16</strain>
    </source>
</reference>
<sequence>MGRNVYYCGLCNLYYKLSKGSLLYPLTSNPLKQPVKLSMSQGPLSPPPRTGDPDIDLFCQFMEEVLGVEDPLNMYMEADPRTKSDLRRLFERWLRQKGLTVKPRIWQKLRML</sequence>
<accession>A0A497EM61</accession>
<evidence type="ECO:0000313" key="2">
    <source>
        <dbReference type="Proteomes" id="UP000278475"/>
    </source>
</evidence>
<dbReference type="AlphaFoldDB" id="A0A497EM61"/>
<comment type="caution">
    <text evidence="1">The sequence shown here is derived from an EMBL/GenBank/DDBJ whole genome shotgun (WGS) entry which is preliminary data.</text>
</comment>
<name>A0A497EM61_9CREN</name>
<organism evidence="1 2">
    <name type="scientific">Thermoproteota archaeon</name>
    <dbReference type="NCBI Taxonomy" id="2056631"/>
    <lineage>
        <taxon>Archaea</taxon>
        <taxon>Thermoproteota</taxon>
    </lineage>
</organism>
<protein>
    <submittedName>
        <fullName evidence="1">Uncharacterized protein</fullName>
    </submittedName>
</protein>
<dbReference type="Proteomes" id="UP000278475">
    <property type="component" value="Unassembled WGS sequence"/>
</dbReference>
<gene>
    <name evidence="1" type="ORF">DRJ31_10210</name>
</gene>
<dbReference type="EMBL" id="QMQV01000194">
    <property type="protein sequence ID" value="RLE46281.1"/>
    <property type="molecule type" value="Genomic_DNA"/>
</dbReference>
<evidence type="ECO:0000313" key="1">
    <source>
        <dbReference type="EMBL" id="RLE46281.1"/>
    </source>
</evidence>
<proteinExistence type="predicted"/>